<dbReference type="AlphaFoldDB" id="A0A1V5ZN43"/>
<evidence type="ECO:0000256" key="1">
    <source>
        <dbReference type="SAM" id="MobiDB-lite"/>
    </source>
</evidence>
<sequence>MNSMSFRLSERSEHTKTRNPSLGGSCSIIVGGWGCQELLERKTPTYPAVLRGEHPPPREEFFLLSIYHFIILTFYREHREHSSFYREQS</sequence>
<protein>
    <submittedName>
        <fullName evidence="2">Uncharacterized protein</fullName>
    </submittedName>
</protein>
<organism evidence="2">
    <name type="scientific">candidate division CPR1 bacterium ADurb.Bin160</name>
    <dbReference type="NCBI Taxonomy" id="1852826"/>
    <lineage>
        <taxon>Bacteria</taxon>
        <taxon>candidate division CPR1</taxon>
    </lineage>
</organism>
<name>A0A1V5ZN43_9BACT</name>
<dbReference type="Proteomes" id="UP000485621">
    <property type="component" value="Unassembled WGS sequence"/>
</dbReference>
<accession>A0A1V5ZN43</accession>
<proteinExistence type="predicted"/>
<reference evidence="2" key="1">
    <citation type="submission" date="2017-02" db="EMBL/GenBank/DDBJ databases">
        <title>Delving into the versatile metabolic prowess of the omnipresent phylum Bacteroidetes.</title>
        <authorList>
            <person name="Nobu M.K."/>
            <person name="Mei R."/>
            <person name="Narihiro T."/>
            <person name="Kuroda K."/>
            <person name="Liu W.-T."/>
        </authorList>
    </citation>
    <scope>NUCLEOTIDE SEQUENCE</scope>
    <source>
        <strain evidence="2">ADurb.Bin160</strain>
    </source>
</reference>
<comment type="caution">
    <text evidence="2">The sequence shown here is derived from an EMBL/GenBank/DDBJ whole genome shotgun (WGS) entry which is preliminary data.</text>
</comment>
<dbReference type="EMBL" id="MWDB01000013">
    <property type="protein sequence ID" value="OQB41627.1"/>
    <property type="molecule type" value="Genomic_DNA"/>
</dbReference>
<evidence type="ECO:0000313" key="2">
    <source>
        <dbReference type="EMBL" id="OQB41627.1"/>
    </source>
</evidence>
<feature type="region of interest" description="Disordered" evidence="1">
    <location>
        <begin position="1"/>
        <end position="24"/>
    </location>
</feature>
<gene>
    <name evidence="2" type="ORF">BWY04_00723</name>
</gene>